<sequence>MKKLGIQSRIERPKRITILSLLIIVGALWGAIAHLSGRTPLPSGLPVAEGVIRVQEILWSVGLGIAALLMLNGSNAGRWLVLALRWSGALLAIAWILQSGDSLSPGVIGASIAISLIAEGIVLAILFSGKSQAYFRGRSAPALTVREESA</sequence>
<name>D0LWM1_HALO1</name>
<dbReference type="AlphaFoldDB" id="D0LWM1"/>
<organism evidence="2 3">
    <name type="scientific">Haliangium ochraceum (strain DSM 14365 / JCM 11303 / SMP-2)</name>
    <dbReference type="NCBI Taxonomy" id="502025"/>
    <lineage>
        <taxon>Bacteria</taxon>
        <taxon>Pseudomonadati</taxon>
        <taxon>Myxococcota</taxon>
        <taxon>Polyangia</taxon>
        <taxon>Haliangiales</taxon>
        <taxon>Kofleriaceae</taxon>
        <taxon>Haliangium</taxon>
    </lineage>
</organism>
<evidence type="ECO:0000313" key="2">
    <source>
        <dbReference type="EMBL" id="ACY17671.1"/>
    </source>
</evidence>
<feature type="transmembrane region" description="Helical" evidence="1">
    <location>
        <begin position="16"/>
        <end position="37"/>
    </location>
</feature>
<evidence type="ECO:0000313" key="3">
    <source>
        <dbReference type="Proteomes" id="UP000001880"/>
    </source>
</evidence>
<dbReference type="Proteomes" id="UP000001880">
    <property type="component" value="Chromosome"/>
</dbReference>
<gene>
    <name evidence="2" type="ordered locus">Hoch_5183</name>
</gene>
<dbReference type="KEGG" id="hoh:Hoch_5183"/>
<proteinExistence type="predicted"/>
<evidence type="ECO:0000256" key="1">
    <source>
        <dbReference type="SAM" id="Phobius"/>
    </source>
</evidence>
<keyword evidence="3" id="KW-1185">Reference proteome</keyword>
<accession>D0LWM1</accession>
<keyword evidence="1" id="KW-1133">Transmembrane helix</keyword>
<reference evidence="2 3" key="1">
    <citation type="journal article" date="2010" name="Stand. Genomic Sci.">
        <title>Complete genome sequence of Haliangium ochraceum type strain (SMP-2).</title>
        <authorList>
            <consortium name="US DOE Joint Genome Institute (JGI-PGF)"/>
            <person name="Ivanova N."/>
            <person name="Daum C."/>
            <person name="Lang E."/>
            <person name="Abt B."/>
            <person name="Kopitz M."/>
            <person name="Saunders E."/>
            <person name="Lapidus A."/>
            <person name="Lucas S."/>
            <person name="Glavina Del Rio T."/>
            <person name="Nolan M."/>
            <person name="Tice H."/>
            <person name="Copeland A."/>
            <person name="Cheng J.F."/>
            <person name="Chen F."/>
            <person name="Bruce D."/>
            <person name="Goodwin L."/>
            <person name="Pitluck S."/>
            <person name="Mavromatis K."/>
            <person name="Pati A."/>
            <person name="Mikhailova N."/>
            <person name="Chen A."/>
            <person name="Palaniappan K."/>
            <person name="Land M."/>
            <person name="Hauser L."/>
            <person name="Chang Y.J."/>
            <person name="Jeffries C.D."/>
            <person name="Detter J.C."/>
            <person name="Brettin T."/>
            <person name="Rohde M."/>
            <person name="Goker M."/>
            <person name="Bristow J."/>
            <person name="Markowitz V."/>
            <person name="Eisen J.A."/>
            <person name="Hugenholtz P."/>
            <person name="Kyrpides N.C."/>
            <person name="Klenk H.P."/>
        </authorList>
    </citation>
    <scope>NUCLEOTIDE SEQUENCE [LARGE SCALE GENOMIC DNA]</scope>
    <source>
        <strain evidence="3">DSM 14365 / CIP 107738 / JCM 11303 / AJ 13395 / SMP-2</strain>
    </source>
</reference>
<feature type="transmembrane region" description="Helical" evidence="1">
    <location>
        <begin position="79"/>
        <end position="97"/>
    </location>
</feature>
<protein>
    <submittedName>
        <fullName evidence="2">Uncharacterized protein</fullName>
    </submittedName>
</protein>
<feature type="transmembrane region" description="Helical" evidence="1">
    <location>
        <begin position="103"/>
        <end position="128"/>
    </location>
</feature>
<dbReference type="RefSeq" id="WP_012830263.1">
    <property type="nucleotide sequence ID" value="NC_013440.1"/>
</dbReference>
<dbReference type="HOGENOM" id="CLU_1738011_0_0_7"/>
<keyword evidence="1" id="KW-0812">Transmembrane</keyword>
<dbReference type="EMBL" id="CP001804">
    <property type="protein sequence ID" value="ACY17671.1"/>
    <property type="molecule type" value="Genomic_DNA"/>
</dbReference>
<keyword evidence="1" id="KW-0472">Membrane</keyword>
<feature type="transmembrane region" description="Helical" evidence="1">
    <location>
        <begin position="57"/>
        <end position="72"/>
    </location>
</feature>